<name>A0A0C3DI22_OIDMZ</name>
<reference evidence="2 3" key="1">
    <citation type="submission" date="2014-04" db="EMBL/GenBank/DDBJ databases">
        <authorList>
            <consortium name="DOE Joint Genome Institute"/>
            <person name="Kuo A."/>
            <person name="Martino E."/>
            <person name="Perotto S."/>
            <person name="Kohler A."/>
            <person name="Nagy L.G."/>
            <person name="Floudas D."/>
            <person name="Copeland A."/>
            <person name="Barry K.W."/>
            <person name="Cichocki N."/>
            <person name="Veneault-Fourrey C."/>
            <person name="LaButti K."/>
            <person name="Lindquist E.A."/>
            <person name="Lipzen A."/>
            <person name="Lundell T."/>
            <person name="Morin E."/>
            <person name="Murat C."/>
            <person name="Sun H."/>
            <person name="Tunlid A."/>
            <person name="Henrissat B."/>
            <person name="Grigoriev I.V."/>
            <person name="Hibbett D.S."/>
            <person name="Martin F."/>
            <person name="Nordberg H.P."/>
            <person name="Cantor M.N."/>
            <person name="Hua S.X."/>
        </authorList>
    </citation>
    <scope>NUCLEOTIDE SEQUENCE [LARGE SCALE GENOMIC DNA]</scope>
    <source>
        <strain evidence="2 3">Zn</strain>
    </source>
</reference>
<protein>
    <submittedName>
        <fullName evidence="2">Uncharacterized protein</fullName>
    </submittedName>
</protein>
<feature type="region of interest" description="Disordered" evidence="1">
    <location>
        <begin position="112"/>
        <end position="132"/>
    </location>
</feature>
<dbReference type="OrthoDB" id="10262413at2759"/>
<keyword evidence="3" id="KW-1185">Reference proteome</keyword>
<organism evidence="2 3">
    <name type="scientific">Oidiodendron maius (strain Zn)</name>
    <dbReference type="NCBI Taxonomy" id="913774"/>
    <lineage>
        <taxon>Eukaryota</taxon>
        <taxon>Fungi</taxon>
        <taxon>Dikarya</taxon>
        <taxon>Ascomycota</taxon>
        <taxon>Pezizomycotina</taxon>
        <taxon>Leotiomycetes</taxon>
        <taxon>Leotiomycetes incertae sedis</taxon>
        <taxon>Myxotrichaceae</taxon>
        <taxon>Oidiodendron</taxon>
    </lineage>
</organism>
<dbReference type="HOGENOM" id="CLU_1635905_0_0_1"/>
<dbReference type="EMBL" id="KN832875">
    <property type="protein sequence ID" value="KIN01623.1"/>
    <property type="molecule type" value="Genomic_DNA"/>
</dbReference>
<dbReference type="InParanoid" id="A0A0C3DI22"/>
<proteinExistence type="predicted"/>
<dbReference type="STRING" id="913774.A0A0C3DI22"/>
<sequence>MEQIQKKWYYTSRLKRQGRADPNLDQAGTHKRFTYIDDGSSRWPTARRRTLQFFSIWCWRKIYYHCVVEEGVPLKQIMELLGKNLKLPVESKTLSEALKYLGFIAQFVNADGPTSSEKTKRELRWHPTGPQASRRHGGELFLLILFVQAGPFLVQSVDIFHF</sequence>
<evidence type="ECO:0000313" key="2">
    <source>
        <dbReference type="EMBL" id="KIN01623.1"/>
    </source>
</evidence>
<evidence type="ECO:0000313" key="3">
    <source>
        <dbReference type="Proteomes" id="UP000054321"/>
    </source>
</evidence>
<accession>A0A0C3DI22</accession>
<reference evidence="3" key="2">
    <citation type="submission" date="2015-01" db="EMBL/GenBank/DDBJ databases">
        <title>Evolutionary Origins and Diversification of the Mycorrhizal Mutualists.</title>
        <authorList>
            <consortium name="DOE Joint Genome Institute"/>
            <consortium name="Mycorrhizal Genomics Consortium"/>
            <person name="Kohler A."/>
            <person name="Kuo A."/>
            <person name="Nagy L.G."/>
            <person name="Floudas D."/>
            <person name="Copeland A."/>
            <person name="Barry K.W."/>
            <person name="Cichocki N."/>
            <person name="Veneault-Fourrey C."/>
            <person name="LaButti K."/>
            <person name="Lindquist E.A."/>
            <person name="Lipzen A."/>
            <person name="Lundell T."/>
            <person name="Morin E."/>
            <person name="Murat C."/>
            <person name="Riley R."/>
            <person name="Ohm R."/>
            <person name="Sun H."/>
            <person name="Tunlid A."/>
            <person name="Henrissat B."/>
            <person name="Grigoriev I.V."/>
            <person name="Hibbett D.S."/>
            <person name="Martin F."/>
        </authorList>
    </citation>
    <scope>NUCLEOTIDE SEQUENCE [LARGE SCALE GENOMIC DNA]</scope>
    <source>
        <strain evidence="3">Zn</strain>
    </source>
</reference>
<gene>
    <name evidence="2" type="ORF">OIDMADRAFT_144302</name>
</gene>
<evidence type="ECO:0000256" key="1">
    <source>
        <dbReference type="SAM" id="MobiDB-lite"/>
    </source>
</evidence>
<dbReference type="Proteomes" id="UP000054321">
    <property type="component" value="Unassembled WGS sequence"/>
</dbReference>
<dbReference type="AlphaFoldDB" id="A0A0C3DI22"/>